<proteinExistence type="predicted"/>
<dbReference type="VEuPathDB" id="FungiDB:FPRO_05439"/>
<name>A0A1L7VIZ6_FUSPR</name>
<evidence type="ECO:0000313" key="3">
    <source>
        <dbReference type="Proteomes" id="UP000183971"/>
    </source>
</evidence>
<protein>
    <submittedName>
        <fullName evidence="2">Uncharacterized protein</fullName>
    </submittedName>
</protein>
<feature type="compositionally biased region" description="Polar residues" evidence="1">
    <location>
        <begin position="77"/>
        <end position="88"/>
    </location>
</feature>
<dbReference type="RefSeq" id="XP_031081132.1">
    <property type="nucleotide sequence ID" value="XM_031231057.1"/>
</dbReference>
<dbReference type="Proteomes" id="UP000183971">
    <property type="component" value="Unassembled WGS sequence"/>
</dbReference>
<feature type="compositionally biased region" description="Low complexity" evidence="1">
    <location>
        <begin position="89"/>
        <end position="105"/>
    </location>
</feature>
<dbReference type="AlphaFoldDB" id="A0A1L7VIZ6"/>
<comment type="caution">
    <text evidence="2">The sequence shown here is derived from an EMBL/GenBank/DDBJ whole genome shotgun (WGS) entry which is preliminary data.</text>
</comment>
<sequence>MCYSCNTKGYFSSRCKDGRGPVVERRTDELEMARPAAHYGPGIPARQVSRLPSHLEARASSSSRSDGGSSRAVSRNGVPSQAISSQATSSRPISSRASSNQAGSSHANTRPQAETNLRYEPSVMSADSQELLTNGLMSFRFEIRDMGERIEHLISLRKRLSHRQKKIDEAEYRQALNSPSMIVLYEVYKQSVDYTSQCKNAYDQEMRRHNNKFLYASQEEQMEIFALQEQWLRATINTAEQRLHYLEQYPYAYQNKQSIRGHIRAAEGSMNAARTALEEVDMNKRVLFAKMSREGPWV</sequence>
<keyword evidence="3" id="KW-1185">Reference proteome</keyword>
<gene>
    <name evidence="2" type="ORF">FPRO_05439</name>
</gene>
<dbReference type="EMBL" id="FJOF01000004">
    <property type="protein sequence ID" value="CZR40539.1"/>
    <property type="molecule type" value="Genomic_DNA"/>
</dbReference>
<evidence type="ECO:0000256" key="1">
    <source>
        <dbReference type="SAM" id="MobiDB-lite"/>
    </source>
</evidence>
<evidence type="ECO:0000313" key="2">
    <source>
        <dbReference type="EMBL" id="CZR40539.1"/>
    </source>
</evidence>
<dbReference type="GeneID" id="42050320"/>
<reference evidence="3" key="1">
    <citation type="journal article" date="2016" name="Genome Biol. Evol.">
        <title>Comparative 'omics' of the Fusarium fujikuroi species complex highlights differences in genetic potential and metabolite synthesis.</title>
        <authorList>
            <person name="Niehaus E.-M."/>
            <person name="Muensterkoetter M."/>
            <person name="Proctor R.H."/>
            <person name="Brown D.W."/>
            <person name="Sharon A."/>
            <person name="Idan Y."/>
            <person name="Oren-Young L."/>
            <person name="Sieber C.M."/>
            <person name="Novak O."/>
            <person name="Pencik A."/>
            <person name="Tarkowska D."/>
            <person name="Hromadova K."/>
            <person name="Freeman S."/>
            <person name="Maymon M."/>
            <person name="Elazar M."/>
            <person name="Youssef S.A."/>
            <person name="El-Shabrawy E.S.M."/>
            <person name="Shalaby A.B.A."/>
            <person name="Houterman P."/>
            <person name="Brock N.L."/>
            <person name="Burkhardt I."/>
            <person name="Tsavkelova E.A."/>
            <person name="Dickschat J.S."/>
            <person name="Galuszka P."/>
            <person name="Gueldener U."/>
            <person name="Tudzynski B."/>
        </authorList>
    </citation>
    <scope>NUCLEOTIDE SEQUENCE [LARGE SCALE GENOMIC DNA]</scope>
    <source>
        <strain evidence="3">ET1</strain>
    </source>
</reference>
<feature type="compositionally biased region" description="Low complexity" evidence="1">
    <location>
        <begin position="58"/>
        <end position="75"/>
    </location>
</feature>
<accession>A0A1L7VIZ6</accession>
<feature type="region of interest" description="Disordered" evidence="1">
    <location>
        <begin position="53"/>
        <end position="112"/>
    </location>
</feature>
<organism evidence="2 3">
    <name type="scientific">Fusarium proliferatum (strain ET1)</name>
    <name type="common">Orchid endophyte fungus</name>
    <dbReference type="NCBI Taxonomy" id="1227346"/>
    <lineage>
        <taxon>Eukaryota</taxon>
        <taxon>Fungi</taxon>
        <taxon>Dikarya</taxon>
        <taxon>Ascomycota</taxon>
        <taxon>Pezizomycotina</taxon>
        <taxon>Sordariomycetes</taxon>
        <taxon>Hypocreomycetidae</taxon>
        <taxon>Hypocreales</taxon>
        <taxon>Nectriaceae</taxon>
        <taxon>Fusarium</taxon>
        <taxon>Fusarium fujikuroi species complex</taxon>
    </lineage>
</organism>